<feature type="transmembrane region" description="Helical" evidence="19">
    <location>
        <begin position="1823"/>
        <end position="1845"/>
    </location>
</feature>
<dbReference type="Proteomes" id="UP000322234">
    <property type="component" value="Unassembled WGS sequence"/>
</dbReference>
<evidence type="ECO:0000256" key="17">
    <source>
        <dbReference type="ARBA" id="ARBA00080008"/>
    </source>
</evidence>
<evidence type="ECO:0000256" key="4">
    <source>
        <dbReference type="ARBA" id="ARBA00005739"/>
    </source>
</evidence>
<dbReference type="GO" id="GO:0004930">
    <property type="term" value="F:G protein-coupled receptor activity"/>
    <property type="evidence" value="ECO:0007669"/>
    <property type="project" value="UniProtKB-KW"/>
</dbReference>
<dbReference type="GO" id="GO:0016607">
    <property type="term" value="C:nuclear speck"/>
    <property type="evidence" value="ECO:0007669"/>
    <property type="project" value="UniProtKB-SubCell"/>
</dbReference>
<evidence type="ECO:0000256" key="15">
    <source>
        <dbReference type="ARBA" id="ARBA00056376"/>
    </source>
</evidence>
<keyword evidence="9" id="KW-0647">Proteasome</keyword>
<feature type="domain" description="Proteasome activator Blm10 middle HEAT repeats region" evidence="20">
    <location>
        <begin position="283"/>
        <end position="802"/>
    </location>
</feature>
<dbReference type="InterPro" id="IPR055455">
    <property type="entry name" value="HEAT_PSME4"/>
</dbReference>
<keyword evidence="12 19" id="KW-0472">Membrane</keyword>
<feature type="transmembrane region" description="Helical" evidence="19">
    <location>
        <begin position="1974"/>
        <end position="2001"/>
    </location>
</feature>
<dbReference type="GO" id="GO:0070628">
    <property type="term" value="F:proteasome binding"/>
    <property type="evidence" value="ECO:0007669"/>
    <property type="project" value="InterPro"/>
</dbReference>
<keyword evidence="13" id="KW-0234">DNA repair</keyword>
<evidence type="ECO:0000256" key="19">
    <source>
        <dbReference type="SAM" id="Phobius"/>
    </source>
</evidence>
<dbReference type="GO" id="GO:1990111">
    <property type="term" value="C:spermatoproteasome complex"/>
    <property type="evidence" value="ECO:0007669"/>
    <property type="project" value="TreeGrafter"/>
</dbReference>
<sequence>MEPAERAGGRDPLEPGGRPGPDPQGFVPQKEIVYNKLLPYAERLDAESDLQLAQIKSNLGRAVQLQELWPGGLFWTRKLSTKKELLSRDDLELPWRPLYDMVERILYSKTEHLGLNWFPNSVENVLKTLVKSCRPYFPADATAEMLEEWRPLMCPFDVTMQKAITYFEIFLPTSLPPELHHKGFKLWFDELIGLWVSVQNLPQWEGQLVNLFARLATDNIGYIDWDPYVPKVFTRILRSLNLPVGSSQVLVPRFLTNAYDIGHAVVWITAMMGGPSKLVQKHLAGLFNSITSFYHPSNNGRWLNKLMKLLQRLPNSVVRRLHRERYKKPSWLTPVPDSHKLTDQDVTDFVQCIIQPVLLAMFSKTGSLEAAQALQNLALMRPELVIPPVLERTYPALETLTEPHQLTATLSCVIGVARSLVSGGRWFPEGPTHMLPLLMRALPGVDPNDFSKCMITFQFIATFSTLVPLVDCSSVLQERNDLTEVERELCSATAEFEDFVLQFMDRCFGLIESSTLEQTREETETEKMTHLESLVELGLSSTFSTILTQCSKEIFMVALQKVFNFSISHIFETRVAGRMVADMCRAAVKCCPEESLKLFVPHCCGVITQLTMNDDVLNEEELDKELLWNLQLLSEITRVDGKKLLLYREQLVKILQRTLHLTCKQGYTLSCNLLHHLLRSTTLIYPTEYCSVPGGFDKPPSEYFPIKASIFNNLGFQNILGYFSKGFKDWGKPGDLWNLGIQWHVPSSEEVAFAFYLLDSFLQPELIKLQRCGDGELEMSRDDVLQSLTIVHNCLIGSGNLLPPLKGEPVTNLVPSMVSLEETKLYTGLEYDLSRENYRETIARVIRKLLNHILNNSEDDTKSLFLIIKIIGDLLQFQGSHKHEFDSRWKSFNLVKKSMENRLHGKKQHIRALLIDRVMLQHELRTLTVEGCEYKKIHQEMIRDLLRLSTSSYSQVRNKAQQTFFAALGAYNFCCRDIIPLVLGFLRPDRQDVTQQQFKGALYCLLGNHSGVCLANLHDWDCIVQTWPAIVSSGLSQAMSLEKPSIVRLFDDLAEKIHRQYETIGLDFTSCVGIAELLQQSKNPSINQTVLSSEEIKEGLKRQQGRNVDALRNYENLVNTLLDGVEQRNLPWKFEHIGIGLLSLLLRDDRVLPLRAIRFFVENLNHDAIVVRKMAISAVAGILKQLKRTHKKLTISPYEISGYPKPTQIVAGDRPDNHWLHYDSKSIPRTKKEWESSCFVEKTHWGYYTWPQNMVVYAGVEEQPKLGRSREDLTEAEQIIFDHFSDPKFVEQLITFLSLEDRKGKDKFNPRRFCLFKGIFRNFDDAFLPVLKPHLERLVADSHESTQRCVAEIIAGLIRGSKHWTFEKVEKLWELLCPLLRTALSNITVETYNDWGTCIATSCESRDPRKLHWLFELLLESPLSGEGGSFVDACRLYVLQGGLAQQEWRVPELLHRLLKYLEPKLTQVYKNVRERIGSVLTYIFMIDVSLPNTAPTASPRVPEFTARILEKLKPLMDVDEEIQNHVMEENGIGEEDERTQGIKLLKTILKWLMASAGRSFSTAVAEQLQLLPLFFKIAPVENDNSYDELKRDAKLCLSLMSQGLLYPHQVPLVLQVLNQTARSSSWHARYTVLTYLQTMVFYNLFIFLNNEDAVKDIRWLVISLLEDEQLEVREMAATTLSGLLQCNFLTMDSPMQIHFEQLCKTKLPKKRKRDPGFVGDTIPSAALASLREPPLPERQNGAPETARRGARRSRRRELPAPVHQEASEAKEESSLKMNSTGHLQDVPNTTLLHVPHAQGGNSTSIQEGLQEPVHTATLVTCTFLLAVIFCLGSYGNFIVFLSFFDPAFRKFRTNFDFMILNLSFCDLFICGVTAPMFTFVLFFSSASGIPDTFCFTFHLTSSGFIIMSLKTVAGGGEPIQCTVPALYRNQNYNKLQHVQTHGYTKSPNQLPTPAASRLQLVSAVNLSTAKDSRAVVTCVIIVLSVLVCCLPLGISLVQVVLSSNGSFILYQFELLGFTLIFLKSGLNPFIYSRNSAGLRRKVLWCLQYIGLGFFCCKQKTRLRAMGKGNLEVNRNKSSHHETNSAYMLSPKPQKKFVDQACGPSHSKESVVSPKMSAGHQHYGQSSSTPINTRIEPYYSIYNSSPSQEESIPHNLQPVNSFGFANSYIAMHYHTTNDLMQEYDSTSAKQIPVPSV</sequence>
<dbReference type="EMBL" id="VBQZ03000013">
    <property type="protein sequence ID" value="MXQ82514.1"/>
    <property type="molecule type" value="Genomic_DNA"/>
</dbReference>
<feature type="compositionally biased region" description="Basic and acidic residues" evidence="18">
    <location>
        <begin position="1765"/>
        <end position="1774"/>
    </location>
</feature>
<feature type="transmembrane region" description="Helical" evidence="19">
    <location>
        <begin position="1857"/>
        <end position="1883"/>
    </location>
</feature>
<keyword evidence="5" id="KW-0963">Cytoplasm</keyword>
<feature type="region of interest" description="Disordered" evidence="18">
    <location>
        <begin position="1728"/>
        <end position="1780"/>
    </location>
</feature>
<evidence type="ECO:0000256" key="6">
    <source>
        <dbReference type="ARBA" id="ARBA00022692"/>
    </source>
</evidence>
<dbReference type="PANTHER" id="PTHR32170">
    <property type="entry name" value="PROTEASOME ACTIVATOR COMPLEX SUBUNIT 4"/>
    <property type="match status" value="1"/>
</dbReference>
<keyword evidence="14" id="KW-0539">Nucleus</keyword>
<dbReference type="SMR" id="A0A6B0R3T4"/>
<keyword evidence="11" id="KW-0297">G-protein coupled receptor</keyword>
<feature type="transmembrane region" description="Helical" evidence="19">
    <location>
        <begin position="2007"/>
        <end position="2031"/>
    </location>
</feature>
<evidence type="ECO:0000256" key="5">
    <source>
        <dbReference type="ARBA" id="ARBA00022490"/>
    </source>
</evidence>
<evidence type="ECO:0000259" key="20">
    <source>
        <dbReference type="Pfam" id="PF16507"/>
    </source>
</evidence>
<keyword evidence="7" id="KW-0677">Repeat</keyword>
<feature type="transmembrane region" description="Helical" evidence="19">
    <location>
        <begin position="1889"/>
        <end position="1909"/>
    </location>
</feature>
<evidence type="ECO:0000313" key="22">
    <source>
        <dbReference type="EMBL" id="MXQ82514.1"/>
    </source>
</evidence>
<comment type="subcellular location">
    <subcellularLocation>
        <location evidence="3">Cytoplasm</location>
        <location evidence="3">Cytosol</location>
    </subcellularLocation>
    <subcellularLocation>
        <location evidence="2">Membrane</location>
    </subcellularLocation>
    <subcellularLocation>
        <location evidence="1">Nucleus speckle</location>
    </subcellularLocation>
</comment>
<dbReference type="Gene3D" id="1.20.1070.10">
    <property type="entry name" value="Rhodopsin 7-helix transmembrane proteins"/>
    <property type="match status" value="2"/>
</dbReference>
<keyword evidence="23" id="KW-1185">Reference proteome</keyword>
<dbReference type="SUPFAM" id="SSF48371">
    <property type="entry name" value="ARM repeat"/>
    <property type="match status" value="2"/>
</dbReference>
<evidence type="ECO:0000259" key="21">
    <source>
        <dbReference type="Pfam" id="PF23096"/>
    </source>
</evidence>
<dbReference type="GO" id="GO:0016020">
    <property type="term" value="C:membrane"/>
    <property type="evidence" value="ECO:0007669"/>
    <property type="project" value="UniProtKB-SubCell"/>
</dbReference>
<evidence type="ECO:0000256" key="14">
    <source>
        <dbReference type="ARBA" id="ARBA00023242"/>
    </source>
</evidence>
<dbReference type="GO" id="GO:0005829">
    <property type="term" value="C:cytosol"/>
    <property type="evidence" value="ECO:0007669"/>
    <property type="project" value="UniProtKB-SubCell"/>
</dbReference>
<protein>
    <recommendedName>
        <fullName evidence="16">Proteasome activator complex subunit 4</fullName>
    </recommendedName>
    <alternativeName>
        <fullName evidence="17">Proteasome activator PA200</fullName>
    </alternativeName>
</protein>
<evidence type="ECO:0000256" key="16">
    <source>
        <dbReference type="ARBA" id="ARBA00071360"/>
    </source>
</evidence>
<proteinExistence type="inferred from homology"/>
<dbReference type="GO" id="GO:0006281">
    <property type="term" value="P:DNA repair"/>
    <property type="evidence" value="ECO:0007669"/>
    <property type="project" value="UniProtKB-KW"/>
</dbReference>
<comment type="function">
    <text evidence="15">Associated component of the proteasome that specifically recognizes acetylated histones and promotes ATP- and ubiquitin-independent degradation of core histones during spermatogenesis and DNA damage response. Recognizes and binds acetylated histones via its bromodomain-like (BRDL) region and activates the proteasome by opening the gated channel for substrate entry. Binds to the core proteasome via its C-terminus, which occupies the same binding sites as the proteasomal ATPases, opening the closed structure of the proteasome via an active gating mechanism. Component of the spermatoproteasome, a form of the proteasome specifically found in testis: binds to acetylated histones and promotes degradation of histones, thereby participating actively to the exchange of histones during spermatogenesis. Also involved in DNA damage response in somatic cells, by promoting degradation of histones following DNA double-strand breaks.</text>
</comment>
<keyword evidence="10 19" id="KW-1133">Transmembrane helix</keyword>
<dbReference type="Gene3D" id="1.25.10.10">
    <property type="entry name" value="Leucine-rich Repeat Variant"/>
    <property type="match status" value="1"/>
</dbReference>
<dbReference type="Pfam" id="PF16507">
    <property type="entry name" value="HEAT_PSME4_mid"/>
    <property type="match status" value="1"/>
</dbReference>
<feature type="region of interest" description="Disordered" evidence="18">
    <location>
        <begin position="1"/>
        <end position="27"/>
    </location>
</feature>
<feature type="compositionally biased region" description="Basic and acidic residues" evidence="18">
    <location>
        <begin position="1"/>
        <end position="13"/>
    </location>
</feature>
<dbReference type="Pfam" id="PF23096">
    <property type="entry name" value="HEAT_PSME4"/>
    <property type="match status" value="1"/>
</dbReference>
<evidence type="ECO:0000256" key="1">
    <source>
        <dbReference type="ARBA" id="ARBA00004324"/>
    </source>
</evidence>
<comment type="similarity">
    <text evidence="4">Belongs to the BLM10 family.</text>
</comment>
<evidence type="ECO:0000256" key="13">
    <source>
        <dbReference type="ARBA" id="ARBA00023204"/>
    </source>
</evidence>
<dbReference type="FunFam" id="1.25.10.10:FF:000183">
    <property type="entry name" value="Proteasome activator complex subunit 4"/>
    <property type="match status" value="1"/>
</dbReference>
<accession>A0A6B0R3T4</accession>
<evidence type="ECO:0000256" key="2">
    <source>
        <dbReference type="ARBA" id="ARBA00004370"/>
    </source>
</evidence>
<dbReference type="InterPro" id="IPR000276">
    <property type="entry name" value="GPCR_Rhodpsn"/>
</dbReference>
<organism evidence="22 23">
    <name type="scientific">Bos mutus</name>
    <name type="common">wild yak</name>
    <dbReference type="NCBI Taxonomy" id="72004"/>
    <lineage>
        <taxon>Eukaryota</taxon>
        <taxon>Metazoa</taxon>
        <taxon>Chordata</taxon>
        <taxon>Craniata</taxon>
        <taxon>Vertebrata</taxon>
        <taxon>Euteleostomi</taxon>
        <taxon>Mammalia</taxon>
        <taxon>Eutheria</taxon>
        <taxon>Laurasiatheria</taxon>
        <taxon>Artiodactyla</taxon>
        <taxon>Ruminantia</taxon>
        <taxon>Pecora</taxon>
        <taxon>Bovidae</taxon>
        <taxon>Bovinae</taxon>
        <taxon>Bos</taxon>
    </lineage>
</organism>
<gene>
    <name evidence="22" type="ORF">E5288_WYG009668</name>
</gene>
<dbReference type="GO" id="GO:0010499">
    <property type="term" value="P:proteasomal ubiquitin-independent protein catabolic process"/>
    <property type="evidence" value="ECO:0007669"/>
    <property type="project" value="TreeGrafter"/>
</dbReference>
<reference evidence="22" key="1">
    <citation type="submission" date="2019-10" db="EMBL/GenBank/DDBJ databases">
        <title>The sequence and de novo assembly of the wild yak genome.</title>
        <authorList>
            <person name="Liu Y."/>
        </authorList>
    </citation>
    <scope>NUCLEOTIDE SEQUENCE [LARGE SCALE GENOMIC DNA]</scope>
    <source>
        <strain evidence="22">WY2019</strain>
    </source>
</reference>
<evidence type="ECO:0000256" key="12">
    <source>
        <dbReference type="ARBA" id="ARBA00023136"/>
    </source>
</evidence>
<evidence type="ECO:0000256" key="3">
    <source>
        <dbReference type="ARBA" id="ARBA00004514"/>
    </source>
</evidence>
<dbReference type="InterPro" id="IPR032430">
    <property type="entry name" value="Blm10_mid"/>
</dbReference>
<name>A0A6B0R3T4_9CETA</name>
<comment type="caution">
    <text evidence="22">The sequence shown here is derived from an EMBL/GenBank/DDBJ whole genome shotgun (WGS) entry which is preliminary data.</text>
</comment>
<evidence type="ECO:0000256" key="7">
    <source>
        <dbReference type="ARBA" id="ARBA00022737"/>
    </source>
</evidence>
<keyword evidence="8" id="KW-0227">DNA damage</keyword>
<evidence type="ECO:0000256" key="18">
    <source>
        <dbReference type="SAM" id="MobiDB-lite"/>
    </source>
</evidence>
<evidence type="ECO:0000256" key="10">
    <source>
        <dbReference type="ARBA" id="ARBA00022989"/>
    </source>
</evidence>
<dbReference type="InterPro" id="IPR016024">
    <property type="entry name" value="ARM-type_fold"/>
</dbReference>
<dbReference type="InterPro" id="IPR011989">
    <property type="entry name" value="ARM-like"/>
</dbReference>
<feature type="domain" description="Proteasome activator complex subunit 4-like HEAT repeat-like" evidence="21">
    <location>
        <begin position="1156"/>
        <end position="1440"/>
    </location>
</feature>
<evidence type="ECO:0000313" key="23">
    <source>
        <dbReference type="Proteomes" id="UP000322234"/>
    </source>
</evidence>
<evidence type="ECO:0000256" key="9">
    <source>
        <dbReference type="ARBA" id="ARBA00022942"/>
    </source>
</evidence>
<dbReference type="PRINTS" id="PR00237">
    <property type="entry name" value="GPCRRHODOPSN"/>
</dbReference>
<dbReference type="SUPFAM" id="SSF81321">
    <property type="entry name" value="Family A G protein-coupled receptor-like"/>
    <property type="match status" value="2"/>
</dbReference>
<dbReference type="GO" id="GO:0016504">
    <property type="term" value="F:peptidase activator activity"/>
    <property type="evidence" value="ECO:0007669"/>
    <property type="project" value="InterPro"/>
</dbReference>
<evidence type="ECO:0000256" key="11">
    <source>
        <dbReference type="ARBA" id="ARBA00023040"/>
    </source>
</evidence>
<dbReference type="PANTHER" id="PTHR32170:SF3">
    <property type="entry name" value="PROTEASOME ACTIVATOR COMPLEX SUBUNIT 4"/>
    <property type="match status" value="1"/>
</dbReference>
<evidence type="ECO:0000256" key="8">
    <source>
        <dbReference type="ARBA" id="ARBA00022763"/>
    </source>
</evidence>
<keyword evidence="11" id="KW-0675">Receptor</keyword>
<dbReference type="InterPro" id="IPR035309">
    <property type="entry name" value="PSME4"/>
</dbReference>
<keyword evidence="6 19" id="KW-0812">Transmembrane</keyword>
<keyword evidence="11" id="KW-0807">Transducer</keyword>